<feature type="transmembrane region" description="Helical" evidence="1">
    <location>
        <begin position="12"/>
        <end position="32"/>
    </location>
</feature>
<name>A0A163G601_9BACL</name>
<dbReference type="EMBL" id="LQNT01000001">
    <property type="protein sequence ID" value="KZE39767.1"/>
    <property type="molecule type" value="Genomic_DNA"/>
</dbReference>
<dbReference type="InterPro" id="IPR002881">
    <property type="entry name" value="DUF58"/>
</dbReference>
<dbReference type="PANTHER" id="PTHR34351">
    <property type="entry name" value="SLR1927 PROTEIN-RELATED"/>
    <property type="match status" value="1"/>
</dbReference>
<evidence type="ECO:0000313" key="3">
    <source>
        <dbReference type="EMBL" id="KZE39767.1"/>
    </source>
</evidence>
<evidence type="ECO:0000256" key="1">
    <source>
        <dbReference type="SAM" id="Phobius"/>
    </source>
</evidence>
<reference evidence="3 4" key="1">
    <citation type="submission" date="2016-01" db="EMBL/GenBank/DDBJ databases">
        <title>Whole genome sequencing of Bhargavaea cecembensis T14.</title>
        <authorList>
            <person name="Hong K.W."/>
        </authorList>
    </citation>
    <scope>NUCLEOTIDE SEQUENCE [LARGE SCALE GENOMIC DNA]</scope>
    <source>
        <strain evidence="3 4">T14</strain>
    </source>
</reference>
<feature type="domain" description="DUF58" evidence="2">
    <location>
        <begin position="193"/>
        <end position="318"/>
    </location>
</feature>
<keyword evidence="1" id="KW-0472">Membrane</keyword>
<protein>
    <recommendedName>
        <fullName evidence="2">DUF58 domain-containing protein</fullName>
    </recommendedName>
</protein>
<accession>A0A163G601</accession>
<dbReference type="Pfam" id="PF01882">
    <property type="entry name" value="DUF58"/>
    <property type="match status" value="1"/>
</dbReference>
<dbReference type="AlphaFoldDB" id="A0A163G601"/>
<evidence type="ECO:0000259" key="2">
    <source>
        <dbReference type="Pfam" id="PF01882"/>
    </source>
</evidence>
<comment type="caution">
    <text evidence="3">The sequence shown here is derived from an EMBL/GenBank/DDBJ whole genome shotgun (WGS) entry which is preliminary data.</text>
</comment>
<sequence>MVIGLLAVFGKNASLGVLAILMLGLYGLNVLYVRKAAGSVRIGDEREMLRLFPGENGELTFTFLNAGKLPVWNADWEVSLLDYDSSTELKAENGSGTVFPSFFLPGKGRIRQTVCCAGKKRGHARPADLTIHIGDFLGLFQVRLTYRGYLQKAVIVFPEPSGFPLPARLAGQAPGAAPAAVSLFEERTKPRGSREYVAGDPFASIAWKETARTRELRTKEFDRVVLQRWILAADLRGRRPGAADPTLAEAVFSQMAHAAMEAEKRGIELEVRLNMRSAARDGHLHIPADHGRAHLAGVLNRLARLPASAPAQTPADMYRSIAENAARGHILLHFGRRGREYDELAALMKRKGVAVIPISPEEKEAAG</sequence>
<organism evidence="3 4">
    <name type="scientific">Bhargavaea cecembensis</name>
    <dbReference type="NCBI Taxonomy" id="394098"/>
    <lineage>
        <taxon>Bacteria</taxon>
        <taxon>Bacillati</taxon>
        <taxon>Bacillota</taxon>
        <taxon>Bacilli</taxon>
        <taxon>Bacillales</taxon>
        <taxon>Caryophanaceae</taxon>
        <taxon>Bhargavaea</taxon>
    </lineage>
</organism>
<keyword evidence="1" id="KW-1133">Transmembrane helix</keyword>
<evidence type="ECO:0000313" key="4">
    <source>
        <dbReference type="Proteomes" id="UP000076490"/>
    </source>
</evidence>
<gene>
    <name evidence="3" type="ORF">AV656_00270</name>
</gene>
<dbReference type="PANTHER" id="PTHR34351:SF2">
    <property type="entry name" value="DUF58 DOMAIN-CONTAINING PROTEIN"/>
    <property type="match status" value="1"/>
</dbReference>
<proteinExistence type="predicted"/>
<dbReference type="Proteomes" id="UP000076490">
    <property type="component" value="Unassembled WGS sequence"/>
</dbReference>
<keyword evidence="1" id="KW-0812">Transmembrane</keyword>